<evidence type="ECO:0000259" key="1">
    <source>
        <dbReference type="Pfam" id="PF09994"/>
    </source>
</evidence>
<evidence type="ECO:0000313" key="3">
    <source>
        <dbReference type="Proteomes" id="UP000288983"/>
    </source>
</evidence>
<evidence type="ECO:0000313" key="2">
    <source>
        <dbReference type="EMBL" id="RWU19269.1"/>
    </source>
</evidence>
<dbReference type="AlphaFoldDB" id="A0A443ZJZ9"/>
<dbReference type="OrthoDB" id="4378831at2"/>
<dbReference type="Proteomes" id="UP000288983">
    <property type="component" value="Unassembled WGS sequence"/>
</dbReference>
<proteinExistence type="predicted"/>
<dbReference type="PANTHER" id="PTHR33840:SF1">
    <property type="entry name" value="TLE1 PHOSPHOLIPASE DOMAIN-CONTAINING PROTEIN"/>
    <property type="match status" value="1"/>
</dbReference>
<dbReference type="PANTHER" id="PTHR33840">
    <property type="match status" value="1"/>
</dbReference>
<accession>A0A443ZJZ9</accession>
<organism evidence="2 3">
    <name type="scientific">Pseudomonas alkylphenolica</name>
    <dbReference type="NCBI Taxonomy" id="237609"/>
    <lineage>
        <taxon>Bacteria</taxon>
        <taxon>Pseudomonadati</taxon>
        <taxon>Pseudomonadota</taxon>
        <taxon>Gammaproteobacteria</taxon>
        <taxon>Pseudomonadales</taxon>
        <taxon>Pseudomonadaceae</taxon>
        <taxon>Pseudomonas</taxon>
    </lineage>
</organism>
<name>A0A443ZJZ9_9PSED</name>
<feature type="domain" description="T6SS Phospholipase effector Tle1-like catalytic" evidence="1">
    <location>
        <begin position="26"/>
        <end position="155"/>
    </location>
</feature>
<dbReference type="Pfam" id="PF09994">
    <property type="entry name" value="T6SS_Tle1-like_cat"/>
    <property type="match status" value="2"/>
</dbReference>
<gene>
    <name evidence="2" type="ORF">DM813_23475</name>
</gene>
<dbReference type="RefSeq" id="WP_128325755.1">
    <property type="nucleotide sequence ID" value="NZ_QJRG01000048.1"/>
</dbReference>
<sequence>MRDIEGKQGPVVNTEVDGKRNVTLRIGVFFDGTGNNRLNSLNDGTALSNVARLYELYRHQASTPLASGQTSVSLSIYIDGIGTVAGASDSLLSKVTGRYGAGVLARAQQAPVAIIEAIGHWCQMNPAAAIQKIELDIFGFSRGAAAARHFANDIDKGAASRLAKRWPAHASRQLHGLDWSSCLAINFIGLFDTVAAIVSVLEGNFSPANVDYGDLELGLRPAIARKIVHLVARDEHRKNFPLTQAFEDIVVPGAHADVGGGYSPQVHEQLLLSRPVSSVEARTLSNEEARSHREVLAQYARNQAYWQLFKVKVEVRTESTDLPFVPSHGSVAKKQVLSYIRGERTVAGDLSLVYLRIMHTLAANHGVPFIALDEQRFAVPSALQAIASKLTAYATGEQPDAGLDAEEEALLFERYIHLSSDWSVAGAVREGVTALYVNRPHESGQRSVFPNP</sequence>
<protein>
    <submittedName>
        <fullName evidence="2">Type IV secretion protein Rhs</fullName>
    </submittedName>
</protein>
<dbReference type="EMBL" id="QJRG01000048">
    <property type="protein sequence ID" value="RWU19269.1"/>
    <property type="molecule type" value="Genomic_DNA"/>
</dbReference>
<reference evidence="2 3" key="1">
    <citation type="submission" date="2018-06" db="EMBL/GenBank/DDBJ databases">
        <title>Bacteria isolated from soil of Wuhan.</title>
        <authorList>
            <person name="Wei X."/>
            <person name="Chunhua H."/>
        </authorList>
    </citation>
    <scope>NUCLEOTIDE SEQUENCE [LARGE SCALE GENOMIC DNA]</scope>
    <source>
        <strain evidence="3">xwS2</strain>
    </source>
</reference>
<comment type="caution">
    <text evidence="2">The sequence shown here is derived from an EMBL/GenBank/DDBJ whole genome shotgun (WGS) entry which is preliminary data.</text>
</comment>
<feature type="domain" description="T6SS Phospholipase effector Tle1-like catalytic" evidence="1">
    <location>
        <begin position="175"/>
        <end position="268"/>
    </location>
</feature>
<dbReference type="InterPro" id="IPR018712">
    <property type="entry name" value="Tle1-like_cat"/>
</dbReference>